<evidence type="ECO:0000313" key="11">
    <source>
        <dbReference type="EMBL" id="KAG2462455.1"/>
    </source>
</evidence>
<comment type="subcellular location">
    <subcellularLocation>
        <location evidence="2">Endoplasmic reticulum</location>
    </subcellularLocation>
    <subcellularLocation>
        <location evidence="1">Membrane</location>
        <topology evidence="1">Single-pass membrane protein</topology>
    </subcellularLocation>
</comment>
<dbReference type="PROSITE" id="PS00375">
    <property type="entry name" value="UDPGT"/>
    <property type="match status" value="1"/>
</dbReference>
<dbReference type="GO" id="GO:0006682">
    <property type="term" value="P:galactosylceramide biosynthetic process"/>
    <property type="evidence" value="ECO:0007669"/>
    <property type="project" value="TreeGrafter"/>
</dbReference>
<dbReference type="SUPFAM" id="SSF53756">
    <property type="entry name" value="UDP-Glycosyltransferase/glycogen phosphorylase"/>
    <property type="match status" value="1"/>
</dbReference>
<evidence type="ECO:0000256" key="10">
    <source>
        <dbReference type="SAM" id="Phobius"/>
    </source>
</evidence>
<dbReference type="CDD" id="cd03784">
    <property type="entry name" value="GT1_Gtf-like"/>
    <property type="match status" value="1"/>
</dbReference>
<dbReference type="PANTHER" id="PTHR48043">
    <property type="entry name" value="EG:EG0003.4 PROTEIN-RELATED"/>
    <property type="match status" value="1"/>
</dbReference>
<dbReference type="GO" id="GO:0016020">
    <property type="term" value="C:membrane"/>
    <property type="evidence" value="ECO:0007669"/>
    <property type="project" value="UniProtKB-SubCell"/>
</dbReference>
<keyword evidence="5 9" id="KW-0808">Transferase</keyword>
<evidence type="ECO:0000256" key="2">
    <source>
        <dbReference type="ARBA" id="ARBA00004240"/>
    </source>
</evidence>
<comment type="similarity">
    <text evidence="3 9">Belongs to the UDP-glycosyltransferase family.</text>
</comment>
<dbReference type="Pfam" id="PF00201">
    <property type="entry name" value="UDPGT"/>
    <property type="match status" value="1"/>
</dbReference>
<dbReference type="EMBL" id="JAATIS010004040">
    <property type="protein sequence ID" value="KAG2462455.1"/>
    <property type="molecule type" value="Genomic_DNA"/>
</dbReference>
<evidence type="ECO:0000256" key="1">
    <source>
        <dbReference type="ARBA" id="ARBA00004167"/>
    </source>
</evidence>
<keyword evidence="12" id="KW-1185">Reference proteome</keyword>
<dbReference type="FunFam" id="3.40.50.2000:FF:000021">
    <property type="entry name" value="UDP-glucuronosyltransferase"/>
    <property type="match status" value="1"/>
</dbReference>
<dbReference type="InterPro" id="IPR050271">
    <property type="entry name" value="UDP-glycosyltransferase"/>
</dbReference>
<proteinExistence type="inferred from homology"/>
<keyword evidence="8" id="KW-0325">Glycoprotein</keyword>
<dbReference type="Proteomes" id="UP000886611">
    <property type="component" value="Unassembled WGS sequence"/>
</dbReference>
<comment type="caution">
    <text evidence="11">The sequence shown here is derived from an EMBL/GenBank/DDBJ whole genome shotgun (WGS) entry which is preliminary data.</text>
</comment>
<feature type="transmembrane region" description="Helical" evidence="10">
    <location>
        <begin position="526"/>
        <end position="548"/>
    </location>
</feature>
<name>A0A8X7X5J0_POLSE</name>
<gene>
    <name evidence="11" type="primary">Ugt8_0</name>
    <name evidence="11" type="ORF">GTO96_0001342</name>
</gene>
<dbReference type="InterPro" id="IPR035595">
    <property type="entry name" value="UDP_glycos_trans_CS"/>
</dbReference>
<evidence type="ECO:0000256" key="8">
    <source>
        <dbReference type="ARBA" id="ARBA00023180"/>
    </source>
</evidence>
<evidence type="ECO:0000256" key="6">
    <source>
        <dbReference type="ARBA" id="ARBA00022729"/>
    </source>
</evidence>
<dbReference type="AlphaFoldDB" id="A0A8X7X5J0"/>
<evidence type="ECO:0000256" key="9">
    <source>
        <dbReference type="RuleBase" id="RU003718"/>
    </source>
</evidence>
<dbReference type="InterPro" id="IPR002213">
    <property type="entry name" value="UDP_glucos_trans"/>
</dbReference>
<dbReference type="GO" id="GO:0003851">
    <property type="term" value="F:N-acylsphingosine galactosyltransferase activity"/>
    <property type="evidence" value="ECO:0007669"/>
    <property type="project" value="TreeGrafter"/>
</dbReference>
<evidence type="ECO:0000256" key="3">
    <source>
        <dbReference type="ARBA" id="ARBA00009995"/>
    </source>
</evidence>
<accession>A0A8X7X5J0</accession>
<keyword evidence="10" id="KW-1133">Transmembrane helix</keyword>
<keyword evidence="7" id="KW-0256">Endoplasmic reticulum</keyword>
<reference evidence="11 12" key="1">
    <citation type="journal article" date="2021" name="Cell">
        <title>Tracing the genetic footprints of vertebrate landing in non-teleost ray-finned fishes.</title>
        <authorList>
            <person name="Bi X."/>
            <person name="Wang K."/>
            <person name="Yang L."/>
            <person name="Pan H."/>
            <person name="Jiang H."/>
            <person name="Wei Q."/>
            <person name="Fang M."/>
            <person name="Yu H."/>
            <person name="Zhu C."/>
            <person name="Cai Y."/>
            <person name="He Y."/>
            <person name="Gan X."/>
            <person name="Zeng H."/>
            <person name="Yu D."/>
            <person name="Zhu Y."/>
            <person name="Jiang H."/>
            <person name="Qiu Q."/>
            <person name="Yang H."/>
            <person name="Zhang Y.E."/>
            <person name="Wang W."/>
            <person name="Zhu M."/>
            <person name="He S."/>
            <person name="Zhang G."/>
        </authorList>
    </citation>
    <scope>NUCLEOTIDE SEQUENCE [LARGE SCALE GENOMIC DNA]</scope>
    <source>
        <strain evidence="11">Bchr_013</strain>
    </source>
</reference>
<feature type="non-terminal residue" evidence="11">
    <location>
        <position position="589"/>
    </location>
</feature>
<organism evidence="11 12">
    <name type="scientific">Polypterus senegalus</name>
    <name type="common">Senegal bichir</name>
    <dbReference type="NCBI Taxonomy" id="55291"/>
    <lineage>
        <taxon>Eukaryota</taxon>
        <taxon>Metazoa</taxon>
        <taxon>Chordata</taxon>
        <taxon>Craniata</taxon>
        <taxon>Vertebrata</taxon>
        <taxon>Euteleostomi</taxon>
        <taxon>Actinopterygii</taxon>
        <taxon>Polypteriformes</taxon>
        <taxon>Polypteridae</taxon>
        <taxon>Polypterus</taxon>
    </lineage>
</organism>
<keyword evidence="4 9" id="KW-0328">Glycosyltransferase</keyword>
<keyword evidence="6" id="KW-0732">Signal</keyword>
<dbReference type="PANTHER" id="PTHR48043:SF54">
    <property type="entry name" value="2-HYDROXYACYLSPHINGOSINE 1-BETA-GALACTOSYLTRANSFERASE"/>
    <property type="match status" value="1"/>
</dbReference>
<feature type="non-terminal residue" evidence="11">
    <location>
        <position position="1"/>
    </location>
</feature>
<dbReference type="Gene3D" id="3.40.50.2000">
    <property type="entry name" value="Glycogen Phosphorylase B"/>
    <property type="match status" value="2"/>
</dbReference>
<keyword evidence="10" id="KW-0472">Membrane</keyword>
<protein>
    <submittedName>
        <fullName evidence="11">CGT galactosyltransferase</fullName>
    </submittedName>
</protein>
<evidence type="ECO:0000256" key="5">
    <source>
        <dbReference type="ARBA" id="ARBA00022679"/>
    </source>
</evidence>
<evidence type="ECO:0000313" key="12">
    <source>
        <dbReference type="Proteomes" id="UP000886611"/>
    </source>
</evidence>
<sequence>MRPLRCSYRNTEDVSLPTNTPFSPAGVYPGSLGIHTACPFARTQNSPTTQLVTFVCDMKVQILFVLVFTINFCSPAKILVIPPPLFESHLLIFGRIAETLTTREHEVVFLLHEGRKTSISMSFKTQKYNGILSGPEWSDFLQEKLKHIFAGHMTSLELFTILERYIENCGMIAANQDLLSRLNAESFDLLVLDPNEMCGYIVANFLHVPYMLLSTGHWFPAEIGAPSPLAYVPEFNSQNSDRMCLTDRIWNVLVYVVSRIATHWFIFPDYEAVMRKHDVNGTSQKSMMDLIRQTGLFLLTLDHSLDFSRPSLPNVKFVGGILTEPAKPLPEELHSWVEAAKDGVVVVSFGIGIQTLPKNLAEIMAAAFSRLPQRVIWRYSGDIPNSLGSNTRIMGWLPQNDLLGHPNVRAFVSHCGLNGVYEAIFQGVPVVGIPFYGDQYDIVTRVQAKGMGVKVDWRTLTANSFYQAIRTVIEDPSYKKTAMRMSLILQDRPLHPLNETVYWIEYLLRHGDAPHLRPVAYSLYDYQYYLFDVLSVTALLTLLLVFLLKRCIVRISRKRHHKYQECPNAGNEHFGHQKNGHIMMNKKEK</sequence>
<keyword evidence="10" id="KW-0812">Transmembrane</keyword>
<dbReference type="GO" id="GO:0005783">
    <property type="term" value="C:endoplasmic reticulum"/>
    <property type="evidence" value="ECO:0007669"/>
    <property type="project" value="UniProtKB-SubCell"/>
</dbReference>
<dbReference type="FunFam" id="3.40.50.2000:FF:000033">
    <property type="entry name" value="2-hydroxyacylsphingosine 1-beta-galactosyltransferase"/>
    <property type="match status" value="1"/>
</dbReference>
<evidence type="ECO:0000256" key="7">
    <source>
        <dbReference type="ARBA" id="ARBA00022824"/>
    </source>
</evidence>
<evidence type="ECO:0000256" key="4">
    <source>
        <dbReference type="ARBA" id="ARBA00022676"/>
    </source>
</evidence>